<dbReference type="AlphaFoldDB" id="A0A2N3Y287"/>
<evidence type="ECO:0000313" key="2">
    <source>
        <dbReference type="Proteomes" id="UP000233786"/>
    </source>
</evidence>
<dbReference type="Proteomes" id="UP000233786">
    <property type="component" value="Unassembled WGS sequence"/>
</dbReference>
<proteinExistence type="predicted"/>
<dbReference type="SUPFAM" id="SSF55961">
    <property type="entry name" value="Bet v1-like"/>
    <property type="match status" value="1"/>
</dbReference>
<dbReference type="Pfam" id="PF10698">
    <property type="entry name" value="DUF2505"/>
    <property type="match status" value="1"/>
</dbReference>
<evidence type="ECO:0000313" key="1">
    <source>
        <dbReference type="EMBL" id="PKW17010.1"/>
    </source>
</evidence>
<organism evidence="1 2">
    <name type="scientific">Saccharopolyspora spinosa</name>
    <dbReference type="NCBI Taxonomy" id="60894"/>
    <lineage>
        <taxon>Bacteria</taxon>
        <taxon>Bacillati</taxon>
        <taxon>Actinomycetota</taxon>
        <taxon>Actinomycetes</taxon>
        <taxon>Pseudonocardiales</taxon>
        <taxon>Pseudonocardiaceae</taxon>
        <taxon>Saccharopolyspora</taxon>
    </lineage>
</organism>
<dbReference type="OrthoDB" id="5178774at2"/>
<reference evidence="1" key="1">
    <citation type="submission" date="2017-12" db="EMBL/GenBank/DDBJ databases">
        <title>Sequencing the genomes of 1000 Actinobacteria strains.</title>
        <authorList>
            <person name="Klenk H.-P."/>
        </authorList>
    </citation>
    <scope>NUCLEOTIDE SEQUENCE [LARGE SCALE GENOMIC DNA]</scope>
    <source>
        <strain evidence="1">DSM 44228</strain>
    </source>
</reference>
<sequence>MTRRIEYRTTYEWPTARVFAALTGPDCLRERLRVLGGDNELVEHEATETGARFRIRQGVRAEVIPSVARAVVGGDLSIDRREIWRREADGSYAGEVTAGALTVPQAITASQRLRDLPPAGCEFVVEGDVKVGIPLLGGKLEDLFAGEVQSLLAAEHEFTVDWLSRHG</sequence>
<name>A0A2N3Y287_SACSN</name>
<dbReference type="STRING" id="994479.GCA_000194155_01503"/>
<gene>
    <name evidence="1" type="ORF">A8926_4926</name>
</gene>
<comment type="caution">
    <text evidence="1">The sequence shown here is derived from an EMBL/GenBank/DDBJ whole genome shotgun (WGS) entry which is preliminary data.</text>
</comment>
<accession>A0A2N3Y287</accession>
<keyword evidence="2" id="KW-1185">Reference proteome</keyword>
<dbReference type="InterPro" id="IPR019639">
    <property type="entry name" value="DUF2505"/>
</dbReference>
<dbReference type="EMBL" id="PJNB01000001">
    <property type="protein sequence ID" value="PKW17010.1"/>
    <property type="molecule type" value="Genomic_DNA"/>
</dbReference>
<dbReference type="RefSeq" id="WP_010693310.1">
    <property type="nucleotide sequence ID" value="NZ_CP061007.1"/>
</dbReference>
<protein>
    <submittedName>
        <fullName evidence="1">Uncharacterized protein DUF2505</fullName>
    </submittedName>
</protein>